<protein>
    <submittedName>
        <fullName evidence="1">Uncharacterized protein</fullName>
    </submittedName>
</protein>
<dbReference type="EMBL" id="MT143471">
    <property type="protein sequence ID" value="QJA97199.1"/>
    <property type="molecule type" value="Genomic_DNA"/>
</dbReference>
<dbReference type="EMBL" id="MT144550">
    <property type="protein sequence ID" value="QJA54919.1"/>
    <property type="molecule type" value="Genomic_DNA"/>
</dbReference>
<sequence length="178" mass="20823">MTKIGETRLGSISHRTEVYKICPDCKQGFWSRADKEYPCCKSCWAKEGRIALLGGYNYIKISETDLYYTMCPTTALPGNGWLRLSRYTMAKHLGRCLEEDEQVYHKNLDSLDDNLNNLRVHKIVERSEEDTRKTRAYKFGYKEGYDVGYEEGYGEGQTSKQEEEVNWFLKARERKNKT</sequence>
<organism evidence="1">
    <name type="scientific">viral metagenome</name>
    <dbReference type="NCBI Taxonomy" id="1070528"/>
    <lineage>
        <taxon>unclassified sequences</taxon>
        <taxon>metagenomes</taxon>
        <taxon>organismal metagenomes</taxon>
    </lineage>
</organism>
<reference evidence="1" key="1">
    <citation type="submission" date="2020-03" db="EMBL/GenBank/DDBJ databases">
        <title>The deep terrestrial virosphere.</title>
        <authorList>
            <person name="Holmfeldt K."/>
            <person name="Nilsson E."/>
            <person name="Simone D."/>
            <person name="Lopez-Fernandez M."/>
            <person name="Wu X."/>
            <person name="de Brujin I."/>
            <person name="Lundin D."/>
            <person name="Andersson A."/>
            <person name="Bertilsson S."/>
            <person name="Dopson M."/>
        </authorList>
    </citation>
    <scope>NUCLEOTIDE SEQUENCE</scope>
    <source>
        <strain evidence="2">MM415B06518</strain>
        <strain evidence="1">TM448A06198</strain>
    </source>
</reference>
<dbReference type="AlphaFoldDB" id="A0A6H2A5E5"/>
<proteinExistence type="predicted"/>
<evidence type="ECO:0000313" key="2">
    <source>
        <dbReference type="EMBL" id="QJA97199.1"/>
    </source>
</evidence>
<gene>
    <name evidence="2" type="ORF">MM415B06518_0011</name>
    <name evidence="1" type="ORF">TM448A06198_0006</name>
</gene>
<name>A0A6H2A5E5_9ZZZZ</name>
<accession>A0A6H2A5E5</accession>
<evidence type="ECO:0000313" key="1">
    <source>
        <dbReference type="EMBL" id="QJA54919.1"/>
    </source>
</evidence>